<dbReference type="AlphaFoldDB" id="A0A023JPW8"/>
<evidence type="ECO:0000259" key="9">
    <source>
        <dbReference type="Pfam" id="PF25849"/>
    </source>
</evidence>
<evidence type="ECO:0000256" key="4">
    <source>
        <dbReference type="ARBA" id="ARBA00022723"/>
    </source>
</evidence>
<keyword evidence="4" id="KW-0479">Metal-binding</keyword>
<evidence type="ECO:0000256" key="7">
    <source>
        <dbReference type="ARBA" id="ARBA00023239"/>
    </source>
</evidence>
<evidence type="ECO:0000259" key="10">
    <source>
        <dbReference type="Pfam" id="PF25850"/>
    </source>
</evidence>
<dbReference type="Pfam" id="PF25849">
    <property type="entry name" value="PelX_N"/>
    <property type="match status" value="1"/>
</dbReference>
<organism evidence="11">
    <name type="scientific">Dickeya sp. DCE-01</name>
    <dbReference type="NCBI Taxonomy" id="1277493"/>
    <lineage>
        <taxon>Bacteria</taxon>
        <taxon>Pseudomonadati</taxon>
        <taxon>Pseudomonadota</taxon>
        <taxon>Gammaproteobacteria</taxon>
        <taxon>Enterobacterales</taxon>
        <taxon>Pectobacteriaceae</taxon>
        <taxon>Dickeya</taxon>
    </lineage>
</organism>
<dbReference type="InterPro" id="IPR012334">
    <property type="entry name" value="Pectin_lyas_fold"/>
</dbReference>
<keyword evidence="3" id="KW-0964">Secreted</keyword>
<dbReference type="SUPFAM" id="SSF51126">
    <property type="entry name" value="Pectin lyase-like"/>
    <property type="match status" value="1"/>
</dbReference>
<dbReference type="GO" id="GO:0016837">
    <property type="term" value="F:carbon-oxygen lyase activity, acting on polysaccharides"/>
    <property type="evidence" value="ECO:0007669"/>
    <property type="project" value="TreeGrafter"/>
</dbReference>
<dbReference type="GO" id="GO:0046872">
    <property type="term" value="F:metal ion binding"/>
    <property type="evidence" value="ECO:0007669"/>
    <property type="project" value="UniProtKB-KW"/>
</dbReference>
<comment type="subcellular location">
    <subcellularLocation>
        <location evidence="2">Secreted</location>
    </subcellularLocation>
</comment>
<keyword evidence="6" id="KW-0106">Calcium</keyword>
<feature type="domain" description="Pectate disaccharide-lyase-like central Ig-like" evidence="10">
    <location>
        <begin position="342"/>
        <end position="423"/>
    </location>
</feature>
<proteinExistence type="inferred from homology"/>
<name>A0A023JPW8_9GAMM</name>
<accession>A0A023JPW8</accession>
<feature type="domain" description="Pectate disaccharide-lyase-like N-terminal" evidence="9">
    <location>
        <begin position="76"/>
        <end position="324"/>
    </location>
</feature>
<evidence type="ECO:0000313" key="11">
    <source>
        <dbReference type="EMBL" id="AHL89024.1"/>
    </source>
</evidence>
<evidence type="ECO:0000256" key="3">
    <source>
        <dbReference type="ARBA" id="ARBA00022525"/>
    </source>
</evidence>
<keyword evidence="7 11" id="KW-0456">Lyase</keyword>
<evidence type="ECO:0000256" key="5">
    <source>
        <dbReference type="ARBA" id="ARBA00022729"/>
    </source>
</evidence>
<evidence type="ECO:0000256" key="8">
    <source>
        <dbReference type="ARBA" id="ARBA00038263"/>
    </source>
</evidence>
<keyword evidence="5" id="KW-0732">Signal</keyword>
<dbReference type="InterPro" id="IPR052052">
    <property type="entry name" value="Polysaccharide_Lyase_9"/>
</dbReference>
<dbReference type="NCBIfam" id="NF041903">
    <property type="entry name" value="exo-PATE_PelX"/>
    <property type="match status" value="1"/>
</dbReference>
<dbReference type="SMR" id="A0A023JPW8"/>
<sequence>MKLIVSSGEFCRSVCEAAKRNSVSFFDIMRRSITNNDGENMKYAASGLLSVALNSFLLLGSNTAFAATQDTAPVWHSIAFGQSTDVNFATNVLPDKVGVNDVTINGKKLTVNDKVDLSAPITIESRGGKIANTHDGLTFFYTQLPANVNFTLQSDVTVDQFGPESDAKPNAQEGAGLLVRDILGVPRQEPLKEGYEEFPAASNMVMNAIMTQDKKSKTEVKMQLISRDGVTQPWGNTNAQITRASYQEKINLEQTPTFRLKLERTDDGFITSYAPKGSDQWVSKTVKGADLVTHQDKNHYYVGFFASRNAKITISNASLTTSPANTKPSAPFKAEVNAPLLQVASSPLSASETYPVQARVNYNGTIEVFQNGKSLGKPQKIRAGDYFSLTAKLTQPKSDFKLVYLPGEGEDKTAKETSFSVEKIKLADAKNLYVSPEGKADNNGSKNAPLDIKTAINALQAGGTLWLMDGDYSATVIPVSASGNANGIKTLMPAGKKAVFHGLQLNASYWKVKGVEITEKSFRIEGSYNQIERVLAHHCDNTGIQVSSSDSVGRPLWASHNLILNSESHSNQDPSKKDADGFAVKMRVGEGNVIRGAFSHDNVDDGFDLFNKIEDGPNGVVVIENSISVNNTSNGFKLGGEGQPVAHQVKNSIAIGNHMDGFSDNFNPGALQVTNNIALDNVRFNFIFRPSPYYGPEKQGIFKNNVSLRTQPGKYDDAVVGRVDASNYFIKNNRALNSQGKEITTANYKSVAVPAVFSRDEKGNLQLGDFLKKK</sequence>
<reference evidence="11" key="1">
    <citation type="submission" date="2013-04" db="EMBL/GenBank/DDBJ databases">
        <authorList>
            <person name="Liu Z."/>
            <person name="Cheng L."/>
            <person name="Duan S."/>
            <person name="Feng X."/>
            <person name="Zheng K."/>
            <person name="Zheng X."/>
        </authorList>
    </citation>
    <scope>NUCLEOTIDE SEQUENCE</scope>
    <source>
        <strain evidence="11">DCE-01</strain>
    </source>
</reference>
<dbReference type="PANTHER" id="PTHR40088:SF1">
    <property type="entry name" value="PECTATE LYASE PEL9"/>
    <property type="match status" value="1"/>
</dbReference>
<dbReference type="Pfam" id="PF25850">
    <property type="entry name" value="PelX_Ig"/>
    <property type="match status" value="1"/>
</dbReference>
<dbReference type="InterPro" id="IPR011050">
    <property type="entry name" value="Pectin_lyase_fold/virulence"/>
</dbReference>
<dbReference type="GO" id="GO:0005576">
    <property type="term" value="C:extracellular region"/>
    <property type="evidence" value="ECO:0007669"/>
    <property type="project" value="UniProtKB-SubCell"/>
</dbReference>
<evidence type="ECO:0000256" key="1">
    <source>
        <dbReference type="ARBA" id="ARBA00001913"/>
    </source>
</evidence>
<evidence type="ECO:0000256" key="2">
    <source>
        <dbReference type="ARBA" id="ARBA00004613"/>
    </source>
</evidence>
<dbReference type="EMBL" id="KC900170">
    <property type="protein sequence ID" value="AHL89024.1"/>
    <property type="molecule type" value="Genomic_DNA"/>
</dbReference>
<comment type="similarity">
    <text evidence="8">Belongs to the polysaccharide lyase 9 family.</text>
</comment>
<dbReference type="InterPro" id="IPR058953">
    <property type="entry name" value="PelX-like_N"/>
</dbReference>
<dbReference type="Gene3D" id="2.160.20.10">
    <property type="entry name" value="Single-stranded right-handed beta-helix, Pectin lyase-like"/>
    <property type="match status" value="1"/>
</dbReference>
<dbReference type="PANTHER" id="PTHR40088">
    <property type="entry name" value="PECTATE LYASE (EUROFUNG)"/>
    <property type="match status" value="1"/>
</dbReference>
<evidence type="ECO:0000256" key="6">
    <source>
        <dbReference type="ARBA" id="ARBA00022837"/>
    </source>
</evidence>
<dbReference type="InterPro" id="IPR058863">
    <property type="entry name" value="PelX-like_Ig"/>
</dbReference>
<comment type="cofactor">
    <cofactor evidence="1">
        <name>Ca(2+)</name>
        <dbReference type="ChEBI" id="CHEBI:29108"/>
    </cofactor>
</comment>
<protein>
    <submittedName>
        <fullName evidence="11">Exopolygalacturonate lyase</fullName>
    </submittedName>
</protein>